<keyword evidence="4" id="KW-1185">Reference proteome</keyword>
<protein>
    <submittedName>
        <fullName evidence="3">Type II toxin-antitoxin system RelE/ParE family toxin</fullName>
    </submittedName>
</protein>
<dbReference type="Proteomes" id="UP000317155">
    <property type="component" value="Unassembled WGS sequence"/>
</dbReference>
<evidence type="ECO:0000256" key="2">
    <source>
        <dbReference type="ARBA" id="ARBA00022649"/>
    </source>
</evidence>
<gene>
    <name evidence="3" type="ORF">FL622_04605</name>
</gene>
<dbReference type="InterPro" id="IPR035093">
    <property type="entry name" value="RelE/ParE_toxin_dom_sf"/>
</dbReference>
<dbReference type="SUPFAM" id="SSF143011">
    <property type="entry name" value="RelE-like"/>
    <property type="match status" value="1"/>
</dbReference>
<dbReference type="Gene3D" id="3.30.2310.20">
    <property type="entry name" value="RelE-like"/>
    <property type="match status" value="1"/>
</dbReference>
<dbReference type="InterPro" id="IPR051803">
    <property type="entry name" value="TA_system_RelE-like_toxin"/>
</dbReference>
<dbReference type="RefSeq" id="WP_092056320.1">
    <property type="nucleotide sequence ID" value="NZ_FOJJ01000012.1"/>
</dbReference>
<evidence type="ECO:0000313" key="4">
    <source>
        <dbReference type="Proteomes" id="UP000317155"/>
    </source>
</evidence>
<dbReference type="InterPro" id="IPR007712">
    <property type="entry name" value="RelE/ParE_toxin"/>
</dbReference>
<sequence length="108" mass="12540">MIPSFRVVWTHTAERDLVGVIDYIALDSPGNALHILKKIRRQVDALKDHPERGRIVPELQAQGIGQYRELIVDPWRIVFRITEGSVYILALLDARRNVEDFLLQRLVR</sequence>
<dbReference type="PANTHER" id="PTHR33755">
    <property type="entry name" value="TOXIN PARE1-RELATED"/>
    <property type="match status" value="1"/>
</dbReference>
<dbReference type="Pfam" id="PF05016">
    <property type="entry name" value="ParE_toxin"/>
    <property type="match status" value="1"/>
</dbReference>
<evidence type="ECO:0000256" key="1">
    <source>
        <dbReference type="ARBA" id="ARBA00006226"/>
    </source>
</evidence>
<proteinExistence type="inferred from homology"/>
<reference evidence="3 4" key="1">
    <citation type="submission" date="2019-07" db="EMBL/GenBank/DDBJ databases">
        <title>Insights of Desulfuromonas acetexigens electromicrobiology.</title>
        <authorList>
            <person name="Katuri K."/>
            <person name="Sapireddy V."/>
            <person name="Shaw D.R."/>
            <person name="Saikaly P."/>
        </authorList>
    </citation>
    <scope>NUCLEOTIDE SEQUENCE [LARGE SCALE GENOMIC DNA]</scope>
    <source>
        <strain evidence="3 4">2873</strain>
    </source>
</reference>
<dbReference type="AlphaFoldDB" id="A0A550JJH4"/>
<dbReference type="PANTHER" id="PTHR33755:SF5">
    <property type="entry name" value="TYPE II TOXIN-ANTITOXIN SYSTEM RELE_PARE FAMILY TOXIN"/>
    <property type="match status" value="1"/>
</dbReference>
<keyword evidence="2" id="KW-1277">Toxin-antitoxin system</keyword>
<dbReference type="OrthoDB" id="5574284at2"/>
<organism evidence="3 4">
    <name type="scientific">Trichloromonas acetexigens</name>
    <dbReference type="NCBI Taxonomy" id="38815"/>
    <lineage>
        <taxon>Bacteria</taxon>
        <taxon>Pseudomonadati</taxon>
        <taxon>Thermodesulfobacteriota</taxon>
        <taxon>Desulfuromonadia</taxon>
        <taxon>Desulfuromonadales</taxon>
        <taxon>Trichloromonadaceae</taxon>
        <taxon>Trichloromonas</taxon>
    </lineage>
</organism>
<name>A0A550JJH4_9BACT</name>
<evidence type="ECO:0000313" key="3">
    <source>
        <dbReference type="EMBL" id="TRO83370.1"/>
    </source>
</evidence>
<comment type="similarity">
    <text evidence="1">Belongs to the RelE toxin family.</text>
</comment>
<dbReference type="EMBL" id="VJVV01000002">
    <property type="protein sequence ID" value="TRO83370.1"/>
    <property type="molecule type" value="Genomic_DNA"/>
</dbReference>
<accession>A0A550JJH4</accession>
<comment type="caution">
    <text evidence="3">The sequence shown here is derived from an EMBL/GenBank/DDBJ whole genome shotgun (WGS) entry which is preliminary data.</text>
</comment>